<sequence>TRAIIAIVALKAASTYTRTWWELEINTLLSWYGRIPPESETWVGATGIRRNSLTASLIWHRRGPVFALVPEWKALFCAFQILSLSTAAKKMNSSLWFEALGPKNHGLKNQLTNSKLVETHKPLSPNVLLTTKPDSFGN</sequence>
<evidence type="ECO:0000313" key="1">
    <source>
        <dbReference type="EMBL" id="PON76414.1"/>
    </source>
</evidence>
<dbReference type="AlphaFoldDB" id="A0A2P5DSZ7"/>
<evidence type="ECO:0000313" key="2">
    <source>
        <dbReference type="Proteomes" id="UP000237105"/>
    </source>
</evidence>
<comment type="caution">
    <text evidence="1">The sequence shown here is derived from an EMBL/GenBank/DDBJ whole genome shotgun (WGS) entry which is preliminary data.</text>
</comment>
<gene>
    <name evidence="1" type="ORF">PanWU01x14_034680</name>
</gene>
<name>A0A2P5DSZ7_PARAD</name>
<organism evidence="1 2">
    <name type="scientific">Parasponia andersonii</name>
    <name type="common">Sponia andersonii</name>
    <dbReference type="NCBI Taxonomy" id="3476"/>
    <lineage>
        <taxon>Eukaryota</taxon>
        <taxon>Viridiplantae</taxon>
        <taxon>Streptophyta</taxon>
        <taxon>Embryophyta</taxon>
        <taxon>Tracheophyta</taxon>
        <taxon>Spermatophyta</taxon>
        <taxon>Magnoliopsida</taxon>
        <taxon>eudicotyledons</taxon>
        <taxon>Gunneridae</taxon>
        <taxon>Pentapetalae</taxon>
        <taxon>rosids</taxon>
        <taxon>fabids</taxon>
        <taxon>Rosales</taxon>
        <taxon>Cannabaceae</taxon>
        <taxon>Parasponia</taxon>
    </lineage>
</organism>
<feature type="non-terminal residue" evidence="1">
    <location>
        <position position="1"/>
    </location>
</feature>
<protein>
    <submittedName>
        <fullName evidence="1">Uncharacterized protein</fullName>
    </submittedName>
</protein>
<dbReference type="Proteomes" id="UP000237105">
    <property type="component" value="Unassembled WGS sequence"/>
</dbReference>
<dbReference type="EMBL" id="JXTB01000018">
    <property type="protein sequence ID" value="PON76414.1"/>
    <property type="molecule type" value="Genomic_DNA"/>
</dbReference>
<proteinExistence type="predicted"/>
<reference evidence="2" key="1">
    <citation type="submission" date="2016-06" db="EMBL/GenBank/DDBJ databases">
        <title>Parallel loss of symbiosis genes in relatives of nitrogen-fixing non-legume Parasponia.</title>
        <authorList>
            <person name="Van Velzen R."/>
            <person name="Holmer R."/>
            <person name="Bu F."/>
            <person name="Rutten L."/>
            <person name="Van Zeijl A."/>
            <person name="Liu W."/>
            <person name="Santuari L."/>
            <person name="Cao Q."/>
            <person name="Sharma T."/>
            <person name="Shen D."/>
            <person name="Roswanjaya Y."/>
            <person name="Wardhani T."/>
            <person name="Kalhor M.S."/>
            <person name="Jansen J."/>
            <person name="Van den Hoogen J."/>
            <person name="Gungor B."/>
            <person name="Hartog M."/>
            <person name="Hontelez J."/>
            <person name="Verver J."/>
            <person name="Yang W.-C."/>
            <person name="Schijlen E."/>
            <person name="Repin R."/>
            <person name="Schilthuizen M."/>
            <person name="Schranz E."/>
            <person name="Heidstra R."/>
            <person name="Miyata K."/>
            <person name="Fedorova E."/>
            <person name="Kohlen W."/>
            <person name="Bisseling T."/>
            <person name="Smit S."/>
            <person name="Geurts R."/>
        </authorList>
    </citation>
    <scope>NUCLEOTIDE SEQUENCE [LARGE SCALE GENOMIC DNA]</scope>
    <source>
        <strain evidence="2">cv. WU1-14</strain>
    </source>
</reference>
<keyword evidence="2" id="KW-1185">Reference proteome</keyword>
<accession>A0A2P5DSZ7</accession>
<dbReference type="OrthoDB" id="10416011at2759"/>